<dbReference type="EMBL" id="REGN01001980">
    <property type="protein sequence ID" value="RNA31151.1"/>
    <property type="molecule type" value="Genomic_DNA"/>
</dbReference>
<evidence type="ECO:0000313" key="3">
    <source>
        <dbReference type="Proteomes" id="UP000276133"/>
    </source>
</evidence>
<evidence type="ECO:0000256" key="1">
    <source>
        <dbReference type="SAM" id="Phobius"/>
    </source>
</evidence>
<gene>
    <name evidence="2" type="ORF">BpHYR1_005295</name>
</gene>
<dbReference type="AlphaFoldDB" id="A0A3M7S5W1"/>
<organism evidence="2 3">
    <name type="scientific">Brachionus plicatilis</name>
    <name type="common">Marine rotifer</name>
    <name type="synonym">Brachionus muelleri</name>
    <dbReference type="NCBI Taxonomy" id="10195"/>
    <lineage>
        <taxon>Eukaryota</taxon>
        <taxon>Metazoa</taxon>
        <taxon>Spiralia</taxon>
        <taxon>Gnathifera</taxon>
        <taxon>Rotifera</taxon>
        <taxon>Eurotatoria</taxon>
        <taxon>Monogononta</taxon>
        <taxon>Pseudotrocha</taxon>
        <taxon>Ploima</taxon>
        <taxon>Brachionidae</taxon>
        <taxon>Brachionus</taxon>
    </lineage>
</organism>
<evidence type="ECO:0000313" key="2">
    <source>
        <dbReference type="EMBL" id="RNA31151.1"/>
    </source>
</evidence>
<keyword evidence="1" id="KW-0812">Transmembrane</keyword>
<keyword evidence="1" id="KW-0472">Membrane</keyword>
<keyword evidence="1" id="KW-1133">Transmembrane helix</keyword>
<proteinExistence type="predicted"/>
<dbReference type="OrthoDB" id="10450327at2759"/>
<comment type="caution">
    <text evidence="2">The sequence shown here is derived from an EMBL/GenBank/DDBJ whole genome shotgun (WGS) entry which is preliminary data.</text>
</comment>
<protein>
    <submittedName>
        <fullName evidence="2">Uncharacterized protein</fullName>
    </submittedName>
</protein>
<sequence length="422" mass="49217">MSVTRSKSMYLFATSAICLASLAFWYWRKRSIDDLKKFFKKPDKIRPGQTLALQKPKASQHKLTLRVKRSHYDEWWSNLSQRRSGPIERLSCESRKSEDNETCLLLNKLKILTDSANNSDVLLLVDKILKSFRNLSSNQKVEFTSYLGPVSKAYRIKMTGLVELLNSEYSAKNSDLFSNYRYNNTVGEMATEIVLNILKALANLSLNEQTVRESVESELFCDMMHELFLCYIFDLEKNKNNVKRLKKIEAIKFYSIKIFAEIFEHFKKSDFEEIRQSVYFKNSVKLASNLLNGKTLVVDCEPDEARTSRFETYLVDKSTFFKTYICLIENLLVIWKENEPSLATVELNKDNFAYFLIKEDFFIEKMNVARKNLLFKEKIDSIFDVLIKLKDNVGLDENVAEKLSLSDLDTNKTIIKEKILFN</sequence>
<reference evidence="2 3" key="1">
    <citation type="journal article" date="2018" name="Sci. Rep.">
        <title>Genomic signatures of local adaptation to the degree of environmental predictability in rotifers.</title>
        <authorList>
            <person name="Franch-Gras L."/>
            <person name="Hahn C."/>
            <person name="Garcia-Roger E.M."/>
            <person name="Carmona M.J."/>
            <person name="Serra M."/>
            <person name="Gomez A."/>
        </authorList>
    </citation>
    <scope>NUCLEOTIDE SEQUENCE [LARGE SCALE GENOMIC DNA]</scope>
    <source>
        <strain evidence="2">HYR1</strain>
    </source>
</reference>
<dbReference type="Proteomes" id="UP000276133">
    <property type="component" value="Unassembled WGS sequence"/>
</dbReference>
<feature type="transmembrane region" description="Helical" evidence="1">
    <location>
        <begin position="9"/>
        <end position="27"/>
    </location>
</feature>
<name>A0A3M7S5W1_BRAPC</name>
<keyword evidence="3" id="KW-1185">Reference proteome</keyword>
<accession>A0A3M7S5W1</accession>